<dbReference type="FunFam" id="3.40.50.2020:FF:000029">
    <property type="entry name" value="Orotate phosphoribosyltransferase"/>
    <property type="match status" value="1"/>
</dbReference>
<evidence type="ECO:0000256" key="5">
    <source>
        <dbReference type="ARBA" id="ARBA00022842"/>
    </source>
</evidence>
<comment type="subunit">
    <text evidence="8">Homodimer.</text>
</comment>
<feature type="binding site" description="in other chain" evidence="8">
    <location>
        <position position="545"/>
    </location>
    <ligand>
        <name>5-phospho-alpha-D-ribose 1-diphosphate</name>
        <dbReference type="ChEBI" id="CHEBI:58017"/>
        <note>ligand shared between dimeric partners</note>
    </ligand>
</feature>
<reference evidence="11 12" key="1">
    <citation type="submission" date="2023-07" db="EMBL/GenBank/DDBJ databases">
        <title>Sorghum-associated microbial communities from plants grown in Nebraska, USA.</title>
        <authorList>
            <person name="Schachtman D."/>
        </authorList>
    </citation>
    <scope>NUCLEOTIDE SEQUENCE [LARGE SCALE GENOMIC DNA]</scope>
    <source>
        <strain evidence="11 12">DS1001</strain>
    </source>
</reference>
<dbReference type="HAMAP" id="MF_01208">
    <property type="entry name" value="PyrE"/>
    <property type="match status" value="1"/>
</dbReference>
<dbReference type="AlphaFoldDB" id="A0AAJ1SVG2"/>
<dbReference type="InterPro" id="IPR036188">
    <property type="entry name" value="FAD/NAD-bd_sf"/>
</dbReference>
<evidence type="ECO:0000256" key="8">
    <source>
        <dbReference type="HAMAP-Rule" id="MF_01208"/>
    </source>
</evidence>
<dbReference type="GO" id="GO:0016491">
    <property type="term" value="F:oxidoreductase activity"/>
    <property type="evidence" value="ECO:0007669"/>
    <property type="project" value="UniProtKB-KW"/>
</dbReference>
<evidence type="ECO:0000256" key="7">
    <source>
        <dbReference type="ARBA" id="ARBA00023002"/>
    </source>
</evidence>
<organism evidence="11 12">
    <name type="scientific">Pseudarthrobacter niigatensis</name>
    <dbReference type="NCBI Taxonomy" id="369935"/>
    <lineage>
        <taxon>Bacteria</taxon>
        <taxon>Bacillati</taxon>
        <taxon>Actinomycetota</taxon>
        <taxon>Actinomycetes</taxon>
        <taxon>Micrococcales</taxon>
        <taxon>Micrococcaceae</taxon>
        <taxon>Pseudarthrobacter</taxon>
    </lineage>
</organism>
<dbReference type="InterPro" id="IPR023031">
    <property type="entry name" value="OPRT"/>
</dbReference>
<dbReference type="GO" id="GO:0044205">
    <property type="term" value="P:'de novo' UMP biosynthetic process"/>
    <property type="evidence" value="ECO:0007669"/>
    <property type="project" value="UniProtKB-UniRule"/>
</dbReference>
<feature type="binding site" description="in other chain" evidence="8">
    <location>
        <begin position="570"/>
        <end position="578"/>
    </location>
    <ligand>
        <name>5-phospho-alpha-D-ribose 1-diphosphate</name>
        <dbReference type="ChEBI" id="CHEBI:58017"/>
        <note>ligand shared between dimeric partners</note>
    </ligand>
</feature>
<dbReference type="InterPro" id="IPR050631">
    <property type="entry name" value="PheA/TfdB_FAD_monoxygenase"/>
</dbReference>
<dbReference type="SUPFAM" id="SSF51905">
    <property type="entry name" value="FAD/NAD(P)-binding domain"/>
    <property type="match status" value="1"/>
</dbReference>
<accession>A0AAJ1SVG2</accession>
<dbReference type="Pfam" id="PF00156">
    <property type="entry name" value="Pribosyltran"/>
    <property type="match status" value="1"/>
</dbReference>
<dbReference type="GO" id="GO:0004588">
    <property type="term" value="F:orotate phosphoribosyltransferase activity"/>
    <property type="evidence" value="ECO:0007669"/>
    <property type="project" value="UniProtKB-UniRule"/>
</dbReference>
<keyword evidence="6 8" id="KW-0665">Pyrimidine biosynthesis</keyword>
<dbReference type="NCBIfam" id="NF004833">
    <property type="entry name" value="PRK06185.1-1"/>
    <property type="match status" value="1"/>
</dbReference>
<feature type="domain" description="FAD-binding" evidence="10">
    <location>
        <begin position="6"/>
        <end position="353"/>
    </location>
</feature>
<dbReference type="GO" id="GO:0000287">
    <property type="term" value="F:magnesium ion binding"/>
    <property type="evidence" value="ECO:0007669"/>
    <property type="project" value="UniProtKB-UniRule"/>
</dbReference>
<comment type="cofactor">
    <cofactor evidence="8">
        <name>Mg(2+)</name>
        <dbReference type="ChEBI" id="CHEBI:18420"/>
    </cofactor>
</comment>
<keyword evidence="4 8" id="KW-0808">Transferase</keyword>
<comment type="caution">
    <text evidence="8">Lacks conserved residue(s) required for the propagation of feature annotation.</text>
</comment>
<dbReference type="Gene3D" id="3.50.50.60">
    <property type="entry name" value="FAD/NAD(P)-binding domain"/>
    <property type="match status" value="2"/>
</dbReference>
<feature type="binding site" evidence="8">
    <location>
        <position position="544"/>
    </location>
    <ligand>
        <name>5-phospho-alpha-D-ribose 1-diphosphate</name>
        <dbReference type="ChEBI" id="CHEBI:58017"/>
        <note>ligand shared between dimeric partners</note>
    </ligand>
</feature>
<dbReference type="CDD" id="cd06223">
    <property type="entry name" value="PRTases_typeI"/>
    <property type="match status" value="1"/>
</dbReference>
<evidence type="ECO:0000313" key="11">
    <source>
        <dbReference type="EMBL" id="MDQ0146573.1"/>
    </source>
</evidence>
<feature type="binding site" evidence="8">
    <location>
        <position position="548"/>
    </location>
    <ligand>
        <name>5-phospho-alpha-D-ribose 1-diphosphate</name>
        <dbReference type="ChEBI" id="CHEBI:58017"/>
        <note>ligand shared between dimeric partners</note>
    </ligand>
</feature>
<dbReference type="GO" id="GO:0071949">
    <property type="term" value="F:FAD binding"/>
    <property type="evidence" value="ECO:0007669"/>
    <property type="project" value="InterPro"/>
</dbReference>
<dbReference type="InterPro" id="IPR000836">
    <property type="entry name" value="PRTase_dom"/>
</dbReference>
<comment type="similarity">
    <text evidence="8">Belongs to the purine/pyrimidine phosphoribosyltransferase family. PyrE subfamily.</text>
</comment>
<dbReference type="PANTHER" id="PTHR43476">
    <property type="entry name" value="3-(3-HYDROXY-PHENYL)PROPIONATE/3-HYDROXYCINNAMIC ACID HYDROXYLASE"/>
    <property type="match status" value="1"/>
</dbReference>
<dbReference type="NCBIfam" id="TIGR00336">
    <property type="entry name" value="pyrE"/>
    <property type="match status" value="1"/>
</dbReference>
<evidence type="ECO:0000256" key="4">
    <source>
        <dbReference type="ARBA" id="ARBA00022679"/>
    </source>
</evidence>
<name>A0AAJ1SVG2_9MICC</name>
<proteinExistence type="inferred from homology"/>
<evidence type="ECO:0000256" key="1">
    <source>
        <dbReference type="ARBA" id="ARBA00004889"/>
    </source>
</evidence>
<evidence type="ECO:0000256" key="3">
    <source>
        <dbReference type="ARBA" id="ARBA00022676"/>
    </source>
</evidence>
<keyword evidence="7" id="KW-0560">Oxidoreductase</keyword>
<dbReference type="InterPro" id="IPR004467">
    <property type="entry name" value="Or_phspho_trans_dom"/>
</dbReference>
<protein>
    <recommendedName>
        <fullName evidence="2 8">Orotate phosphoribosyltransferase</fullName>
        <shortName evidence="8">OPRT</shortName>
        <shortName evidence="8">OPRTase</shortName>
        <ecNumber evidence="2 8">2.4.2.10</ecNumber>
    </recommendedName>
</protein>
<comment type="catalytic activity">
    <reaction evidence="8">
        <text>orotidine 5'-phosphate + diphosphate = orotate + 5-phospho-alpha-D-ribose 1-diphosphate</text>
        <dbReference type="Rhea" id="RHEA:10380"/>
        <dbReference type="ChEBI" id="CHEBI:30839"/>
        <dbReference type="ChEBI" id="CHEBI:33019"/>
        <dbReference type="ChEBI" id="CHEBI:57538"/>
        <dbReference type="ChEBI" id="CHEBI:58017"/>
        <dbReference type="EC" id="2.4.2.10"/>
    </reaction>
</comment>
<dbReference type="PANTHER" id="PTHR43476:SF5">
    <property type="entry name" value="FAD-DEPENDENT MONOOXYGENASE"/>
    <property type="match status" value="1"/>
</dbReference>
<sequence>MERTGCAVVGGGPAGMMLGLLLARAGVHVAVLEKHRDFLRDFRGDTVHASTIRLIDELGLGAGFRALPQSRLNNVAVPVPGAGMVTLAAFDSLKPPYNYVAMMPQWDFLDFLASAAAAEPTFTLLMETEATGLEFDGGRVTGVRYRSTGDAADDVERVLPADVVVAADGRHSVLRQAAGMRAKEYPVPFDTWWFKIPRHPAEKGDVAGVVPSLGNRDAMIALNRTDYYQMGYLAPKGSDARIREGGVERFRQRVAALRPDLADRVDSIRSVADLHWLDVRLNRLRRWYRDGFLCIGDAAHAMSPAGGVGINLAIQDAVAAAERLAPDLRQGHVRTRTLAAIQRRRRMPTVVVQTVQRIMHRVVFVPLFAGTLSGDMLAGRDARTLFPVQRILLFILRHNPVVKRVLPRMVAIGPRPEHAPGFARPLTVPPPTKLGAMTSPTDTAVDTAAARARLLELIKELAVVRGKVILSSGAEADYYIDLRRITLHHEASKLVGQVMLALADDAGIDFECAGGLTMGADPVGTAVMHAAVDAGRTVDAFVVRKAQKSYGMGRQVEGPSVEGRKVLVLEDTSTTGGSALTAVEGVRKAGGNVVAVAVIVDRDTGAKEKIEAETGVPYLFAFGKDELGLA</sequence>
<dbReference type="Gene3D" id="3.40.50.2020">
    <property type="match status" value="1"/>
</dbReference>
<dbReference type="EMBL" id="JAUSTB010000007">
    <property type="protein sequence ID" value="MDQ0146573.1"/>
    <property type="molecule type" value="Genomic_DNA"/>
</dbReference>
<dbReference type="InterPro" id="IPR002938">
    <property type="entry name" value="FAD-bd"/>
</dbReference>
<evidence type="ECO:0000313" key="12">
    <source>
        <dbReference type="Proteomes" id="UP001239267"/>
    </source>
</evidence>
<feature type="domain" description="Phosphoribosyltransferase" evidence="9">
    <location>
        <begin position="557"/>
        <end position="611"/>
    </location>
</feature>
<gene>
    <name evidence="8" type="primary">pyrE</name>
    <name evidence="11" type="ORF">J2T23_002470</name>
</gene>
<comment type="pathway">
    <text evidence="1 8">Pyrimidine metabolism; UMP biosynthesis via de novo pathway; UMP from orotate: step 1/2.</text>
</comment>
<evidence type="ECO:0000256" key="6">
    <source>
        <dbReference type="ARBA" id="ARBA00022975"/>
    </source>
</evidence>
<dbReference type="PRINTS" id="PR00420">
    <property type="entry name" value="RNGMNOXGNASE"/>
</dbReference>
<comment type="caution">
    <text evidence="11">The sequence shown here is derived from an EMBL/GenBank/DDBJ whole genome shotgun (WGS) entry which is preliminary data.</text>
</comment>
<dbReference type="InterPro" id="IPR029057">
    <property type="entry name" value="PRTase-like"/>
</dbReference>
<evidence type="ECO:0000259" key="9">
    <source>
        <dbReference type="Pfam" id="PF00156"/>
    </source>
</evidence>
<evidence type="ECO:0000259" key="10">
    <source>
        <dbReference type="Pfam" id="PF01494"/>
    </source>
</evidence>
<feature type="binding site" evidence="8">
    <location>
        <position position="602"/>
    </location>
    <ligand>
        <name>orotate</name>
        <dbReference type="ChEBI" id="CHEBI:30839"/>
    </ligand>
</feature>
<keyword evidence="3 8" id="KW-0328">Glycosyltransferase</keyword>
<keyword evidence="12" id="KW-1185">Reference proteome</keyword>
<feature type="binding site" evidence="8">
    <location>
        <position position="574"/>
    </location>
    <ligand>
        <name>orotate</name>
        <dbReference type="ChEBI" id="CHEBI:30839"/>
    </ligand>
</feature>
<comment type="function">
    <text evidence="8">Catalyzes the transfer of a ribosyl phosphate group from 5-phosphoribose 1-diphosphate to orotate, leading to the formation of orotidine monophosphate (OMP).</text>
</comment>
<evidence type="ECO:0000256" key="2">
    <source>
        <dbReference type="ARBA" id="ARBA00011971"/>
    </source>
</evidence>
<dbReference type="Proteomes" id="UP001239267">
    <property type="component" value="Unassembled WGS sequence"/>
</dbReference>
<dbReference type="Pfam" id="PF01494">
    <property type="entry name" value="FAD_binding_3"/>
    <property type="match status" value="1"/>
</dbReference>
<dbReference type="EC" id="2.4.2.10" evidence="2 8"/>
<keyword evidence="5 8" id="KW-0460">Magnesium</keyword>
<dbReference type="SUPFAM" id="SSF53271">
    <property type="entry name" value="PRTase-like"/>
    <property type="match status" value="1"/>
</dbReference>